<keyword evidence="7" id="KW-0966">Cell projection</keyword>
<comment type="similarity">
    <text evidence="9">Belongs to the DRC2 family.</text>
</comment>
<evidence type="ECO:0000256" key="3">
    <source>
        <dbReference type="ARBA" id="ARBA00022846"/>
    </source>
</evidence>
<accession>A0A7L0TJZ1</accession>
<evidence type="ECO:0000256" key="4">
    <source>
        <dbReference type="ARBA" id="ARBA00023054"/>
    </source>
</evidence>
<dbReference type="GO" id="GO:0003352">
    <property type="term" value="P:regulation of cilium movement"/>
    <property type="evidence" value="ECO:0007669"/>
    <property type="project" value="TreeGrafter"/>
</dbReference>
<evidence type="ECO:0000256" key="1">
    <source>
        <dbReference type="ARBA" id="ARBA00004611"/>
    </source>
</evidence>
<dbReference type="Proteomes" id="UP000555275">
    <property type="component" value="Unassembled WGS sequence"/>
</dbReference>
<evidence type="ECO:0000313" key="16">
    <source>
        <dbReference type="Proteomes" id="UP000555275"/>
    </source>
</evidence>
<dbReference type="PANTHER" id="PTHR21625:SF0">
    <property type="entry name" value="DYNEIN REGULATORY COMPLEX SUBUNIT 2"/>
    <property type="match status" value="1"/>
</dbReference>
<evidence type="ECO:0000256" key="9">
    <source>
        <dbReference type="ARBA" id="ARBA00038424"/>
    </source>
</evidence>
<feature type="domain" description="Dynein regulatory complex protein 1/2 N-terminal" evidence="14">
    <location>
        <begin position="25"/>
        <end position="125"/>
    </location>
</feature>
<gene>
    <name evidence="15" type="primary">Ccdc65_0</name>
    <name evidence="15" type="ORF">PODPOD_R01259</name>
</gene>
<proteinExistence type="inferred from homology"/>
<evidence type="ECO:0000259" key="14">
    <source>
        <dbReference type="Pfam" id="PF14772"/>
    </source>
</evidence>
<comment type="caution">
    <text evidence="15">The sequence shown here is derived from an EMBL/GenBank/DDBJ whole genome shotgun (WGS) entry which is preliminary data.</text>
</comment>
<feature type="non-terminal residue" evidence="15">
    <location>
        <position position="162"/>
    </location>
</feature>
<protein>
    <recommendedName>
        <fullName evidence="10">Dynein regulatory complex subunit 2</fullName>
    </recommendedName>
    <alternativeName>
        <fullName evidence="11">Coiled-coil domain-containing protein 65</fullName>
    </alternativeName>
</protein>
<keyword evidence="5" id="KW-0969">Cilium</keyword>
<dbReference type="InterPro" id="IPR039750">
    <property type="entry name" value="DRC1/DRC2"/>
</dbReference>
<evidence type="ECO:0000256" key="12">
    <source>
        <dbReference type="ARBA" id="ARBA00045865"/>
    </source>
</evidence>
<comment type="function">
    <text evidence="12">Component of the nexin-dynein regulatory complex (N-DRC), a key regulator of ciliary/flagellar motility which maintains the alignment and integrity of the distal axoneme and regulates microtubule sliding in motile axonemes. Plays a critical role in the assembly of N-DRC and also stabilizes the assembly of multiple inner dynein arms and radial spokes. Coassembles with DRC1 to form a central scaffold needed for assembly of the N-DRC and its attachment to the outer doublet microtubules.</text>
</comment>
<dbReference type="GO" id="GO:0005858">
    <property type="term" value="C:axonemal dynein complex"/>
    <property type="evidence" value="ECO:0007669"/>
    <property type="project" value="InterPro"/>
</dbReference>
<reference evidence="15 16" key="1">
    <citation type="submission" date="2019-09" db="EMBL/GenBank/DDBJ databases">
        <title>Bird 10,000 Genomes (B10K) Project - Family phase.</title>
        <authorList>
            <person name="Zhang G."/>
        </authorList>
    </citation>
    <scope>NUCLEOTIDE SEQUENCE [LARGE SCALE GENOMIC DNA]</scope>
    <source>
        <strain evidence="15">B10K-DU-009-04</strain>
        <tissue evidence="15">Mixed tissue sample</tissue>
    </source>
</reference>
<evidence type="ECO:0000256" key="5">
    <source>
        <dbReference type="ARBA" id="ARBA00023069"/>
    </source>
</evidence>
<keyword evidence="6" id="KW-0206">Cytoskeleton</keyword>
<dbReference type="EMBL" id="VXAO01003688">
    <property type="protein sequence ID" value="NXL54753.1"/>
    <property type="molecule type" value="Genomic_DNA"/>
</dbReference>
<evidence type="ECO:0000256" key="10">
    <source>
        <dbReference type="ARBA" id="ARBA00040899"/>
    </source>
</evidence>
<name>A0A7L0TJZ1_PODPO</name>
<keyword evidence="16" id="KW-1185">Reference proteome</keyword>
<dbReference type="AlphaFoldDB" id="A0A7L0TJZ1"/>
<evidence type="ECO:0000256" key="13">
    <source>
        <dbReference type="SAM" id="Coils"/>
    </source>
</evidence>
<sequence>MPGKRRSRAAAPMAAEDGLLLLQSQALAEEEAAKRKGEMLTRFLKDKLAKEERSSALNLRKLSTQWRAVLREAKDKELRRDIEILSQTFARVMDCKDSVIQSLATDLEEAEEQHARALRSHLQNIDRLLQLQRCRLACLEEGYGAQLEALRTEFEAERYRAG</sequence>
<feature type="non-terminal residue" evidence="15">
    <location>
        <position position="1"/>
    </location>
</feature>
<evidence type="ECO:0000256" key="11">
    <source>
        <dbReference type="ARBA" id="ARBA00041517"/>
    </source>
</evidence>
<evidence type="ECO:0000256" key="6">
    <source>
        <dbReference type="ARBA" id="ARBA00023212"/>
    </source>
</evidence>
<organism evidence="15 16">
    <name type="scientific">Podilymbus podiceps</name>
    <name type="common">Pied-billed grebe</name>
    <dbReference type="NCBI Taxonomy" id="9252"/>
    <lineage>
        <taxon>Eukaryota</taxon>
        <taxon>Metazoa</taxon>
        <taxon>Chordata</taxon>
        <taxon>Craniata</taxon>
        <taxon>Vertebrata</taxon>
        <taxon>Euteleostomi</taxon>
        <taxon>Archelosauria</taxon>
        <taxon>Archosauria</taxon>
        <taxon>Dinosauria</taxon>
        <taxon>Saurischia</taxon>
        <taxon>Theropoda</taxon>
        <taxon>Coelurosauria</taxon>
        <taxon>Aves</taxon>
        <taxon>Neognathae</taxon>
        <taxon>Neoaves</taxon>
        <taxon>Mirandornithes</taxon>
        <taxon>Podicipediformes</taxon>
        <taxon>Podicipedidae</taxon>
        <taxon>Podilymbus</taxon>
    </lineage>
</organism>
<evidence type="ECO:0000256" key="2">
    <source>
        <dbReference type="ARBA" id="ARBA00022490"/>
    </source>
</evidence>
<comment type="subcellular location">
    <subcellularLocation>
        <location evidence="1">Cytoplasm</location>
        <location evidence="1">Cytoskeleton</location>
        <location evidence="1">Flagellum axoneme</location>
    </subcellularLocation>
    <subcellularLocation>
        <location evidence="8">Cytoplasm</location>
        <location evidence="8">Cytoskeleton</location>
        <location evidence="8">Flagellum basal body</location>
    </subcellularLocation>
</comment>
<keyword evidence="4 13" id="KW-0175">Coiled coil</keyword>
<evidence type="ECO:0000313" key="15">
    <source>
        <dbReference type="EMBL" id="NXL54753.1"/>
    </source>
</evidence>
<dbReference type="InterPro" id="IPR039505">
    <property type="entry name" value="DRC1/2_N"/>
</dbReference>
<dbReference type="GO" id="GO:0060285">
    <property type="term" value="P:cilium-dependent cell motility"/>
    <property type="evidence" value="ECO:0007669"/>
    <property type="project" value="TreeGrafter"/>
</dbReference>
<dbReference type="OrthoDB" id="7760980at2759"/>
<evidence type="ECO:0000256" key="8">
    <source>
        <dbReference type="ARBA" id="ARBA00037841"/>
    </source>
</evidence>
<feature type="coiled-coil region" evidence="13">
    <location>
        <begin position="93"/>
        <end position="120"/>
    </location>
</feature>
<dbReference type="Pfam" id="PF14772">
    <property type="entry name" value="NYD-SP28"/>
    <property type="match status" value="1"/>
</dbReference>
<dbReference type="GO" id="GO:0070286">
    <property type="term" value="P:axonemal dynein complex assembly"/>
    <property type="evidence" value="ECO:0007669"/>
    <property type="project" value="InterPro"/>
</dbReference>
<dbReference type="PANTHER" id="PTHR21625">
    <property type="entry name" value="NYD-SP28 PROTEIN"/>
    <property type="match status" value="1"/>
</dbReference>
<keyword evidence="3" id="KW-0282">Flagellum</keyword>
<evidence type="ECO:0000256" key="7">
    <source>
        <dbReference type="ARBA" id="ARBA00023273"/>
    </source>
</evidence>
<keyword evidence="2" id="KW-0963">Cytoplasm</keyword>